<dbReference type="Pfam" id="PF00571">
    <property type="entry name" value="CBS"/>
    <property type="match status" value="2"/>
</dbReference>
<dbReference type="SUPFAM" id="SSF54631">
    <property type="entry name" value="CBS-domain pair"/>
    <property type="match status" value="1"/>
</dbReference>
<organism evidence="2 3">
    <name type="scientific">Actinomadura rudentiformis</name>
    <dbReference type="NCBI Taxonomy" id="359158"/>
    <lineage>
        <taxon>Bacteria</taxon>
        <taxon>Bacillati</taxon>
        <taxon>Actinomycetota</taxon>
        <taxon>Actinomycetes</taxon>
        <taxon>Streptosporangiales</taxon>
        <taxon>Thermomonosporaceae</taxon>
        <taxon>Actinomadura</taxon>
    </lineage>
</organism>
<dbReference type="AlphaFoldDB" id="A0A6H9YZG4"/>
<dbReference type="EMBL" id="WBMT01000001">
    <property type="protein sequence ID" value="KAB2352200.1"/>
    <property type="molecule type" value="Genomic_DNA"/>
</dbReference>
<name>A0A6H9YZG4_9ACTN</name>
<dbReference type="RefSeq" id="WP_151556786.1">
    <property type="nucleotide sequence ID" value="NZ_WBMT01000001.1"/>
</dbReference>
<dbReference type="InterPro" id="IPR046342">
    <property type="entry name" value="CBS_dom_sf"/>
</dbReference>
<evidence type="ECO:0000313" key="2">
    <source>
        <dbReference type="EMBL" id="KAB2352200.1"/>
    </source>
</evidence>
<evidence type="ECO:0000259" key="1">
    <source>
        <dbReference type="Pfam" id="PF00571"/>
    </source>
</evidence>
<dbReference type="Gene3D" id="3.10.580.10">
    <property type="entry name" value="CBS-domain"/>
    <property type="match status" value="1"/>
</dbReference>
<dbReference type="InterPro" id="IPR000644">
    <property type="entry name" value="CBS_dom"/>
</dbReference>
<proteinExistence type="predicted"/>
<reference evidence="2 3" key="1">
    <citation type="submission" date="2019-09" db="EMBL/GenBank/DDBJ databases">
        <title>Actinomadura physcomitrii sp. nov., a novel actinomycete isolated from moss [Physcomitrium sphaericum (Ludw) Fuernr].</title>
        <authorList>
            <person name="Zhuang X."/>
            <person name="Liu C."/>
        </authorList>
    </citation>
    <scope>NUCLEOTIDE SEQUENCE [LARGE SCALE GENOMIC DNA]</scope>
    <source>
        <strain evidence="2 3">HMC1</strain>
    </source>
</reference>
<evidence type="ECO:0000313" key="3">
    <source>
        <dbReference type="Proteomes" id="UP000468735"/>
    </source>
</evidence>
<accession>A0A6H9YZG4</accession>
<keyword evidence="3" id="KW-1185">Reference proteome</keyword>
<dbReference type="CDD" id="cd17788">
    <property type="entry name" value="CBS_pair_bac"/>
    <property type="match status" value="1"/>
</dbReference>
<dbReference type="OrthoDB" id="3535009at2"/>
<comment type="caution">
    <text evidence="2">The sequence shown here is derived from an EMBL/GenBank/DDBJ whole genome shotgun (WGS) entry which is preliminary data.</text>
</comment>
<protein>
    <submittedName>
        <fullName evidence="2">CBS domain-containing protein</fullName>
    </submittedName>
</protein>
<feature type="domain" description="CBS" evidence="1">
    <location>
        <begin position="9"/>
        <end position="56"/>
    </location>
</feature>
<dbReference type="Proteomes" id="UP000468735">
    <property type="component" value="Unassembled WGS sequence"/>
</dbReference>
<gene>
    <name evidence="2" type="ORF">F8566_00340</name>
</gene>
<feature type="domain" description="CBS" evidence="1">
    <location>
        <begin position="97"/>
        <end position="151"/>
    </location>
</feature>
<sequence length="155" mass="16482">MLAHELAQEFPIVSLDSDAADAARLLAQRRLPGLIVVDADQHPVAVLPGSQILRFVVPRYVQDDPNLAHVYGERHADQLCAKLAGRQVKDLLPDDPRQLPVVDADATAIEIAALMAGAHSPLVAVVESKGGKSKNPPMIGAITVADLLDKLLPPS</sequence>